<dbReference type="AlphaFoldDB" id="A0A8S1UB05"/>
<dbReference type="GO" id="GO:0005886">
    <property type="term" value="C:plasma membrane"/>
    <property type="evidence" value="ECO:0007669"/>
    <property type="project" value="TreeGrafter"/>
</dbReference>
<evidence type="ECO:0000256" key="2">
    <source>
        <dbReference type="ARBA" id="ARBA00009665"/>
    </source>
</evidence>
<feature type="transmembrane region" description="Helical" evidence="7">
    <location>
        <begin position="390"/>
        <end position="413"/>
    </location>
</feature>
<dbReference type="Proteomes" id="UP000683925">
    <property type="component" value="Unassembled WGS sequence"/>
</dbReference>
<keyword evidence="3 7" id="KW-0812">Transmembrane</keyword>
<dbReference type="InterPro" id="IPR004342">
    <property type="entry name" value="EXS_C"/>
</dbReference>
<dbReference type="PANTHER" id="PTHR10783">
    <property type="entry name" value="XENOTROPIC AND POLYTROPIC RETROVIRUS RECEPTOR 1-RELATED"/>
    <property type="match status" value="1"/>
</dbReference>
<keyword evidence="11" id="KW-1185">Reference proteome</keyword>
<evidence type="ECO:0000256" key="3">
    <source>
        <dbReference type="ARBA" id="ARBA00022692"/>
    </source>
</evidence>
<evidence type="ECO:0000259" key="8">
    <source>
        <dbReference type="PROSITE" id="PS51380"/>
    </source>
</evidence>
<dbReference type="Pfam" id="PF03124">
    <property type="entry name" value="EXS"/>
    <property type="match status" value="1"/>
</dbReference>
<dbReference type="GO" id="GO:0005794">
    <property type="term" value="C:Golgi apparatus"/>
    <property type="evidence" value="ECO:0007669"/>
    <property type="project" value="TreeGrafter"/>
</dbReference>
<feature type="domain" description="SPX" evidence="9">
    <location>
        <begin position="1"/>
        <end position="169"/>
    </location>
</feature>
<dbReference type="OrthoDB" id="292953at2759"/>
<gene>
    <name evidence="10" type="ORF">POCTA_138.1.T0410240</name>
</gene>
<evidence type="ECO:0000313" key="11">
    <source>
        <dbReference type="Proteomes" id="UP000683925"/>
    </source>
</evidence>
<proteinExistence type="inferred from homology"/>
<dbReference type="EMBL" id="CAJJDP010000041">
    <property type="protein sequence ID" value="CAD8162391.1"/>
    <property type="molecule type" value="Genomic_DNA"/>
</dbReference>
<dbReference type="OMA" id="ETSHFYT"/>
<evidence type="ECO:0000256" key="5">
    <source>
        <dbReference type="ARBA" id="ARBA00023136"/>
    </source>
</evidence>
<sequence length="757" mass="90547">MKITKVVEWKPIYIDQKLMELLLQPFSQINHFSQEKKKSVNKVQTSSFAYNSMLIQDINCLSELEQLNEKIVERLCRDMNKCDQFYNLHQQQIQVKLRKLIYNIFIYQDLQRVDDIKSKLYILKQYSEMLFLECNLLEQFAQFNDIVIKKVLKKYKKQVFIQDSQYNLQKMQSIYSELSIFNNRQEIQKIQVKLKLLYSRCLSSKQKNQNIRKLKYHNIYKGFTRKEQLLIGLYLGGSFCLLLYIMSKRNQLNNNFYQNQFYYDLYFPMFRGIGLMILYYWSLIFCVYCWIRGNVGYRSIFNFKYHSSSINQLIKRAAFITLVYFAVLIVSLQKELYLEEEKDINKYLLDYITDKIAYDPAIGPFVLWIIMIIYMVWPSKKYLNAKGRKYFWRIVYTSLLAGFFDCPFVNGWATDQLLSLVLMLKDFGYTVCFYFEYFKNISDYESQATCGDPKNLQIGLIVCLVPIFLRFVQLGRCFYDAGKITRDDFFVVIIYVEVTMVNVFSYLSQFGQIYFIMWIISFCTLACHAYFWDVKKDWGLFQPNTKNNKLRNQLAFKPIFYYIAIVLEFFLRFAWILSISPNMASIIHVWSPFFSLIMAIFELCRRTVWNIFRIENVHIQNMGDFKAVYPIQLPFESLIDQQSYASIKELRKTQIDPINISLLSGQQNQQSVAGQYFQFRNSLRSDSLEDESKLNQLQQQEQDLMAETMFEDRKRESILTMRYSQFKIDHQNEKQTLSKQELLRDLSAIQELIKKMN</sequence>
<keyword evidence="6" id="KW-0175">Coiled coil</keyword>
<feature type="transmembrane region" description="Helical" evidence="7">
    <location>
        <begin position="361"/>
        <end position="378"/>
    </location>
</feature>
<feature type="coiled-coil region" evidence="6">
    <location>
        <begin position="680"/>
        <end position="707"/>
    </location>
</feature>
<evidence type="ECO:0000256" key="7">
    <source>
        <dbReference type="SAM" id="Phobius"/>
    </source>
</evidence>
<dbReference type="GO" id="GO:0016036">
    <property type="term" value="P:cellular response to phosphate starvation"/>
    <property type="evidence" value="ECO:0007669"/>
    <property type="project" value="TreeGrafter"/>
</dbReference>
<feature type="transmembrane region" description="Helical" evidence="7">
    <location>
        <begin position="313"/>
        <end position="332"/>
    </location>
</feature>
<comment type="similarity">
    <text evidence="2">Belongs to the SYG1 (TC 2.A.94) family.</text>
</comment>
<dbReference type="InterPro" id="IPR004331">
    <property type="entry name" value="SPX_dom"/>
</dbReference>
<evidence type="ECO:0008006" key="12">
    <source>
        <dbReference type="Google" id="ProtNLM"/>
    </source>
</evidence>
<reference evidence="10" key="1">
    <citation type="submission" date="2021-01" db="EMBL/GenBank/DDBJ databases">
        <authorList>
            <consortium name="Genoscope - CEA"/>
            <person name="William W."/>
        </authorList>
    </citation>
    <scope>NUCLEOTIDE SEQUENCE</scope>
</reference>
<feature type="transmembrane region" description="Helical" evidence="7">
    <location>
        <begin position="489"/>
        <end position="507"/>
    </location>
</feature>
<feature type="transmembrane region" description="Helical" evidence="7">
    <location>
        <begin position="559"/>
        <end position="577"/>
    </location>
</feature>
<keyword evidence="5 7" id="KW-0472">Membrane</keyword>
<feature type="transmembrane region" description="Helical" evidence="7">
    <location>
        <begin position="266"/>
        <end position="291"/>
    </location>
</feature>
<evidence type="ECO:0000313" key="10">
    <source>
        <dbReference type="EMBL" id="CAD8162391.1"/>
    </source>
</evidence>
<dbReference type="GO" id="GO:0000822">
    <property type="term" value="F:inositol hexakisphosphate binding"/>
    <property type="evidence" value="ECO:0007669"/>
    <property type="project" value="TreeGrafter"/>
</dbReference>
<evidence type="ECO:0000256" key="6">
    <source>
        <dbReference type="SAM" id="Coils"/>
    </source>
</evidence>
<dbReference type="GO" id="GO:0006817">
    <property type="term" value="P:phosphate ion transport"/>
    <property type="evidence" value="ECO:0007669"/>
    <property type="project" value="TreeGrafter"/>
</dbReference>
<comment type="subcellular location">
    <subcellularLocation>
        <location evidence="1">Membrane</location>
        <topology evidence="1">Multi-pass membrane protein</topology>
    </subcellularLocation>
</comment>
<feature type="transmembrane region" description="Helical" evidence="7">
    <location>
        <begin position="229"/>
        <end position="246"/>
    </location>
</feature>
<evidence type="ECO:0000259" key="9">
    <source>
        <dbReference type="PROSITE" id="PS51382"/>
    </source>
</evidence>
<protein>
    <recommendedName>
        <fullName evidence="12">EXS domain-containing protein</fullName>
    </recommendedName>
</protein>
<feature type="transmembrane region" description="Helical" evidence="7">
    <location>
        <begin position="513"/>
        <end position="532"/>
    </location>
</feature>
<feature type="domain" description="EXS" evidence="8">
    <location>
        <begin position="450"/>
        <end position="645"/>
    </location>
</feature>
<name>A0A8S1UB05_PAROT</name>
<keyword evidence="4 7" id="KW-1133">Transmembrane helix</keyword>
<dbReference type="PANTHER" id="PTHR10783:SF103">
    <property type="entry name" value="SOLUTE CARRIER FAMILY 53 MEMBER 1"/>
    <property type="match status" value="1"/>
</dbReference>
<feature type="transmembrane region" description="Helical" evidence="7">
    <location>
        <begin position="456"/>
        <end position="477"/>
    </location>
</feature>
<evidence type="ECO:0000256" key="4">
    <source>
        <dbReference type="ARBA" id="ARBA00022989"/>
    </source>
</evidence>
<dbReference type="PROSITE" id="PS51380">
    <property type="entry name" value="EXS"/>
    <property type="match status" value="1"/>
</dbReference>
<comment type="caution">
    <text evidence="10">The sequence shown here is derived from an EMBL/GenBank/DDBJ whole genome shotgun (WGS) entry which is preliminary data.</text>
</comment>
<dbReference type="PROSITE" id="PS51382">
    <property type="entry name" value="SPX"/>
    <property type="match status" value="1"/>
</dbReference>
<evidence type="ECO:0000256" key="1">
    <source>
        <dbReference type="ARBA" id="ARBA00004141"/>
    </source>
</evidence>
<organism evidence="10 11">
    <name type="scientific">Paramecium octaurelia</name>
    <dbReference type="NCBI Taxonomy" id="43137"/>
    <lineage>
        <taxon>Eukaryota</taxon>
        <taxon>Sar</taxon>
        <taxon>Alveolata</taxon>
        <taxon>Ciliophora</taxon>
        <taxon>Intramacronucleata</taxon>
        <taxon>Oligohymenophorea</taxon>
        <taxon>Peniculida</taxon>
        <taxon>Parameciidae</taxon>
        <taxon>Paramecium</taxon>
    </lineage>
</organism>
<feature type="transmembrane region" description="Helical" evidence="7">
    <location>
        <begin position="583"/>
        <end position="604"/>
    </location>
</feature>
<accession>A0A8S1UB05</accession>